<dbReference type="AlphaFoldDB" id="A0A9Q0KI48"/>
<protein>
    <submittedName>
        <fullName evidence="2">Uncharacterized protein</fullName>
    </submittedName>
</protein>
<proteinExistence type="predicted"/>
<evidence type="ECO:0000313" key="3">
    <source>
        <dbReference type="Proteomes" id="UP001141806"/>
    </source>
</evidence>
<gene>
    <name evidence="2" type="ORF">NE237_003994</name>
</gene>
<reference evidence="2" key="1">
    <citation type="journal article" date="2023" name="Plant J.">
        <title>The genome of the king protea, Protea cynaroides.</title>
        <authorList>
            <person name="Chang J."/>
            <person name="Duong T.A."/>
            <person name="Schoeman C."/>
            <person name="Ma X."/>
            <person name="Roodt D."/>
            <person name="Barker N."/>
            <person name="Li Z."/>
            <person name="Van de Peer Y."/>
            <person name="Mizrachi E."/>
        </authorList>
    </citation>
    <scope>NUCLEOTIDE SEQUENCE</scope>
    <source>
        <tissue evidence="2">Young leaves</tissue>
    </source>
</reference>
<feature type="transmembrane region" description="Helical" evidence="1">
    <location>
        <begin position="83"/>
        <end position="100"/>
    </location>
</feature>
<comment type="caution">
    <text evidence="2">The sequence shown here is derived from an EMBL/GenBank/DDBJ whole genome shotgun (WGS) entry which is preliminary data.</text>
</comment>
<dbReference type="EMBL" id="JAMYWD010000005">
    <property type="protein sequence ID" value="KAJ4970895.1"/>
    <property type="molecule type" value="Genomic_DNA"/>
</dbReference>
<sequence>MDDKTPNAQVFIMQLGGGIQKPIKEHFGADDIDVDDLFDRLFKKLHHLFVDLKLDYNRRLNSLTRGLWKIQLRRPLDQNRSKFLLIQVLFVGFTLEYFYTSL</sequence>
<keyword evidence="1" id="KW-0472">Membrane</keyword>
<dbReference type="Proteomes" id="UP001141806">
    <property type="component" value="Unassembled WGS sequence"/>
</dbReference>
<evidence type="ECO:0000256" key="1">
    <source>
        <dbReference type="SAM" id="Phobius"/>
    </source>
</evidence>
<keyword evidence="1" id="KW-0812">Transmembrane</keyword>
<evidence type="ECO:0000313" key="2">
    <source>
        <dbReference type="EMBL" id="KAJ4970895.1"/>
    </source>
</evidence>
<keyword evidence="3" id="KW-1185">Reference proteome</keyword>
<keyword evidence="1" id="KW-1133">Transmembrane helix</keyword>
<name>A0A9Q0KI48_9MAGN</name>
<accession>A0A9Q0KI48</accession>
<organism evidence="2 3">
    <name type="scientific">Protea cynaroides</name>
    <dbReference type="NCBI Taxonomy" id="273540"/>
    <lineage>
        <taxon>Eukaryota</taxon>
        <taxon>Viridiplantae</taxon>
        <taxon>Streptophyta</taxon>
        <taxon>Embryophyta</taxon>
        <taxon>Tracheophyta</taxon>
        <taxon>Spermatophyta</taxon>
        <taxon>Magnoliopsida</taxon>
        <taxon>Proteales</taxon>
        <taxon>Proteaceae</taxon>
        <taxon>Protea</taxon>
    </lineage>
</organism>